<dbReference type="InterPro" id="IPR036390">
    <property type="entry name" value="WH_DNA-bd_sf"/>
</dbReference>
<dbReference type="PANTHER" id="PTHR30185">
    <property type="entry name" value="CRYPTIC BETA-GLUCOSIDE BGL OPERON ANTITERMINATOR"/>
    <property type="match status" value="1"/>
</dbReference>
<dbReference type="GO" id="GO:0009401">
    <property type="term" value="P:phosphoenolpyruvate-dependent sugar phosphotransferase system"/>
    <property type="evidence" value="ECO:0007669"/>
    <property type="project" value="InterPro"/>
</dbReference>
<dbReference type="CDD" id="cd05568">
    <property type="entry name" value="PTS_IIB_bgl_like"/>
    <property type="match status" value="1"/>
</dbReference>
<keyword evidence="5" id="KW-0472">Membrane</keyword>
<protein>
    <submittedName>
        <fullName evidence="9">PTS fructose transporter subunit IIA</fullName>
    </submittedName>
</protein>
<evidence type="ECO:0000259" key="8">
    <source>
        <dbReference type="PROSITE" id="PS51372"/>
    </source>
</evidence>
<dbReference type="EMBL" id="CP025536">
    <property type="protein sequence ID" value="AUW95943.1"/>
    <property type="molecule type" value="Genomic_DNA"/>
</dbReference>
<dbReference type="InterPro" id="IPR011608">
    <property type="entry name" value="PRD"/>
</dbReference>
<keyword evidence="4" id="KW-0804">Transcription</keyword>
<feature type="domain" description="PRD" evidence="8">
    <location>
        <begin position="328"/>
        <end position="435"/>
    </location>
</feature>
<evidence type="ECO:0000256" key="1">
    <source>
        <dbReference type="ARBA" id="ARBA00022679"/>
    </source>
</evidence>
<keyword evidence="10" id="KW-1185">Reference proteome</keyword>
<organism evidence="9 10">
    <name type="scientific">Streptococcus pluranimalium</name>
    <dbReference type="NCBI Taxonomy" id="82348"/>
    <lineage>
        <taxon>Bacteria</taxon>
        <taxon>Bacillati</taxon>
        <taxon>Bacillota</taxon>
        <taxon>Bacilli</taxon>
        <taxon>Lactobacillales</taxon>
        <taxon>Streptococcaceae</taxon>
        <taxon>Streptococcus</taxon>
    </lineage>
</organism>
<dbReference type="Pfam" id="PF00359">
    <property type="entry name" value="PTS_EIIA_2"/>
    <property type="match status" value="1"/>
</dbReference>
<gene>
    <name evidence="9" type="ORF">C0J00_01770</name>
</gene>
<dbReference type="InterPro" id="IPR036095">
    <property type="entry name" value="PTS_EIIB-like_sf"/>
</dbReference>
<evidence type="ECO:0000259" key="7">
    <source>
        <dbReference type="PROSITE" id="PS51099"/>
    </source>
</evidence>
<feature type="domain" description="PTS EIIB type-2" evidence="7">
    <location>
        <begin position="436"/>
        <end position="525"/>
    </location>
</feature>
<dbReference type="GO" id="GO:0006355">
    <property type="term" value="P:regulation of DNA-templated transcription"/>
    <property type="evidence" value="ECO:0007669"/>
    <property type="project" value="InterPro"/>
</dbReference>
<name>A0A2L0D288_9STRE</name>
<evidence type="ECO:0000313" key="9">
    <source>
        <dbReference type="EMBL" id="AUW95943.1"/>
    </source>
</evidence>
<dbReference type="Proteomes" id="UP000238956">
    <property type="component" value="Chromosome"/>
</dbReference>
<dbReference type="SUPFAM" id="SSF55804">
    <property type="entry name" value="Phoshotransferase/anion transport protein"/>
    <property type="match status" value="1"/>
</dbReference>
<dbReference type="RefSeq" id="WP_104967284.1">
    <property type="nucleotide sequence ID" value="NZ_CP025536.1"/>
</dbReference>
<feature type="transmembrane region" description="Helical" evidence="5">
    <location>
        <begin position="6"/>
        <end position="24"/>
    </location>
</feature>
<keyword evidence="1" id="KW-0808">Transferase</keyword>
<dbReference type="InterPro" id="IPR050661">
    <property type="entry name" value="BglG_antiterminators"/>
</dbReference>
<dbReference type="InterPro" id="IPR036388">
    <property type="entry name" value="WH-like_DNA-bd_sf"/>
</dbReference>
<evidence type="ECO:0000256" key="3">
    <source>
        <dbReference type="ARBA" id="ARBA00023015"/>
    </source>
</evidence>
<dbReference type="Pfam" id="PF08279">
    <property type="entry name" value="HTH_11"/>
    <property type="match status" value="1"/>
</dbReference>
<dbReference type="InterPro" id="IPR036634">
    <property type="entry name" value="PRD_sf"/>
</dbReference>
<dbReference type="KEGG" id="splr:C0J00_01770"/>
<proteinExistence type="predicted"/>
<dbReference type="InterPro" id="IPR002178">
    <property type="entry name" value="PTS_EIIA_type-2_dom"/>
</dbReference>
<evidence type="ECO:0000256" key="4">
    <source>
        <dbReference type="ARBA" id="ARBA00023163"/>
    </source>
</evidence>
<feature type="domain" description="PTS EIIA type-2" evidence="6">
    <location>
        <begin position="530"/>
        <end position="669"/>
    </location>
</feature>
<accession>A0A2L0D288</accession>
<dbReference type="SUPFAM" id="SSF46785">
    <property type="entry name" value="Winged helix' DNA-binding domain"/>
    <property type="match status" value="1"/>
</dbReference>
<dbReference type="OrthoDB" id="3239954at2"/>
<dbReference type="GO" id="GO:0008982">
    <property type="term" value="F:protein-N(PI)-phosphohistidine-sugar phosphotransferase activity"/>
    <property type="evidence" value="ECO:0007669"/>
    <property type="project" value="InterPro"/>
</dbReference>
<evidence type="ECO:0000313" key="10">
    <source>
        <dbReference type="Proteomes" id="UP000238956"/>
    </source>
</evidence>
<dbReference type="SUPFAM" id="SSF63520">
    <property type="entry name" value="PTS-regulatory domain, PRD"/>
    <property type="match status" value="1"/>
</dbReference>
<evidence type="ECO:0000256" key="5">
    <source>
        <dbReference type="SAM" id="Phobius"/>
    </source>
</evidence>
<reference evidence="9 10" key="2">
    <citation type="submission" date="2018-02" db="EMBL/GenBank/DDBJ databases">
        <title>Whole genome sequencing analysis of Streptococcus pluranimalium isolated from cattle infected mastitis in China.</title>
        <authorList>
            <person name="Zhang J.-R."/>
            <person name="Hu G.-Z."/>
        </authorList>
    </citation>
    <scope>NUCLEOTIDE SEQUENCE [LARGE SCALE GENOMIC DNA]</scope>
    <source>
        <strain evidence="9 10">TH11417</strain>
    </source>
</reference>
<reference evidence="9 10" key="1">
    <citation type="submission" date="2017-12" db="EMBL/GenBank/DDBJ databases">
        <authorList>
            <person name="Hurst M.R.H."/>
        </authorList>
    </citation>
    <scope>NUCLEOTIDE SEQUENCE [LARGE SCALE GENOMIC DNA]</scope>
    <source>
        <strain evidence="9 10">TH11417</strain>
    </source>
</reference>
<dbReference type="Pfam" id="PF00874">
    <property type="entry name" value="PRD"/>
    <property type="match status" value="1"/>
</dbReference>
<keyword evidence="5" id="KW-1133">Transmembrane helix</keyword>
<evidence type="ECO:0000256" key="2">
    <source>
        <dbReference type="ARBA" id="ARBA00022737"/>
    </source>
</evidence>
<evidence type="ECO:0000259" key="6">
    <source>
        <dbReference type="PROSITE" id="PS51094"/>
    </source>
</evidence>
<dbReference type="GeneID" id="98392639"/>
<dbReference type="InterPro" id="IPR013196">
    <property type="entry name" value="HTH_11"/>
</dbReference>
<keyword evidence="5" id="KW-0812">Transmembrane</keyword>
<dbReference type="PROSITE" id="PS51094">
    <property type="entry name" value="PTS_EIIA_TYPE_2"/>
    <property type="match status" value="1"/>
</dbReference>
<sequence length="670" mass="77533">MGLEVFYIYFCKILLQFFVIYTYLKNAYNLIINEIAIEFIGGILVFTERQQKLVQILEVSTNYQKHLDLSKKLGCSLRTLYSDIERLKENGFSIISKHGAGIKLDDELPILEIEDLDAALSARKRRMEIVKRLFIEDDKITLKNLSETYLVSQTSIKSDLEEIVKEFDDGNGPLLKRSKHGTTVIEMPLERRISLLTRVNQYILSNFSPVSDTSENYKNSILKAFYPEAVVKVSNNIVYSFFRKNICAIPDAYLDNFSQFFLALISQLYERKHIKNQMYSLDKAKHAFYIGNATSLLHKASLRLKIDYTNEDVQYLSQMLVNYRIEQVPDVNNTVDVKIIMEKISEVMEFDFSKDDELKKQLMVHVPAMLSRLRYAMVVKNPFLEQIKLDYSILFNSIWIAMDSLSDYFGTNFTEDEIAFLTLYFQLSLEKFGSIRKILVICPTGIVTSELLINRIKNLAPSLDEIETASIEEFLELDHSEYDVILSTVAGLGEDRTIHYVTAFTKNEELIQILHQDKDVLSPNSAKEIKNDVSNYLMLGQKFSNKNSLLNKVESFLIDRDLIFDGFIDSISKREKLGSTELPLGVAIPHGKSEFVKESFVIVIQNNRKIKWSSHFVDTIFIIGISKKDIKKTKRVISRIYNLINDEQRLMKLKKEDSELEVMKYLYGRK</sequence>
<keyword evidence="2" id="KW-0677">Repeat</keyword>
<dbReference type="Gene3D" id="3.40.930.10">
    <property type="entry name" value="Mannitol-specific EII, Chain A"/>
    <property type="match status" value="1"/>
</dbReference>
<dbReference type="Gene3D" id="1.10.10.10">
    <property type="entry name" value="Winged helix-like DNA-binding domain superfamily/Winged helix DNA-binding domain"/>
    <property type="match status" value="1"/>
</dbReference>
<dbReference type="InterPro" id="IPR016152">
    <property type="entry name" value="PTrfase/Anion_transptr"/>
</dbReference>
<dbReference type="AlphaFoldDB" id="A0A2L0D288"/>
<keyword evidence="3" id="KW-0805">Transcription regulation</keyword>
<dbReference type="PANTHER" id="PTHR30185:SF18">
    <property type="entry name" value="TRANSCRIPTIONAL REGULATOR MTLR"/>
    <property type="match status" value="1"/>
</dbReference>
<dbReference type="InterPro" id="IPR013011">
    <property type="entry name" value="PTS_EIIB_2"/>
</dbReference>
<dbReference type="Gene3D" id="1.10.1790.10">
    <property type="entry name" value="PRD domain"/>
    <property type="match status" value="1"/>
</dbReference>
<dbReference type="PROSITE" id="PS51372">
    <property type="entry name" value="PRD_2"/>
    <property type="match status" value="1"/>
</dbReference>
<dbReference type="Gene3D" id="3.40.50.2300">
    <property type="match status" value="1"/>
</dbReference>
<dbReference type="PROSITE" id="PS51099">
    <property type="entry name" value="PTS_EIIB_TYPE_2"/>
    <property type="match status" value="1"/>
</dbReference>
<dbReference type="SUPFAM" id="SSF52794">
    <property type="entry name" value="PTS system IIB component-like"/>
    <property type="match status" value="1"/>
</dbReference>